<gene>
    <name evidence="12" type="primary">lexA</name>
    <name evidence="16" type="ORF">WQQ_22160</name>
</gene>
<evidence type="ECO:0000259" key="14">
    <source>
        <dbReference type="Pfam" id="PF00717"/>
    </source>
</evidence>
<keyword evidence="17" id="KW-1185">Reference proteome</keyword>
<keyword evidence="6 12" id="KW-0068">Autocatalytic cleavage</keyword>
<dbReference type="Pfam" id="PF00717">
    <property type="entry name" value="Peptidase_S24"/>
    <property type="match status" value="1"/>
</dbReference>
<comment type="similarity">
    <text evidence="1 12 13">Belongs to the peptidase S24 family.</text>
</comment>
<evidence type="ECO:0000256" key="7">
    <source>
        <dbReference type="ARBA" id="ARBA00023015"/>
    </source>
</evidence>
<dbReference type="InterPro" id="IPR015927">
    <property type="entry name" value="Peptidase_S24_S26A/B/C"/>
</dbReference>
<evidence type="ECO:0000256" key="2">
    <source>
        <dbReference type="ARBA" id="ARBA00022491"/>
    </source>
</evidence>
<dbReference type="InterPro" id="IPR006197">
    <property type="entry name" value="Peptidase_S24_LexA"/>
</dbReference>
<accession>I7ZJI2</accession>
<dbReference type="PANTHER" id="PTHR33516">
    <property type="entry name" value="LEXA REPRESSOR"/>
    <property type="match status" value="1"/>
</dbReference>
<evidence type="ECO:0000256" key="10">
    <source>
        <dbReference type="ARBA" id="ARBA00023204"/>
    </source>
</evidence>
<dbReference type="HAMAP" id="MF_00015">
    <property type="entry name" value="LexA"/>
    <property type="match status" value="1"/>
</dbReference>
<evidence type="ECO:0000256" key="4">
    <source>
        <dbReference type="ARBA" id="ARBA00022763"/>
    </source>
</evidence>
<dbReference type="GO" id="GO:0006260">
    <property type="term" value="P:DNA replication"/>
    <property type="evidence" value="ECO:0007669"/>
    <property type="project" value="UniProtKB-UniRule"/>
</dbReference>
<keyword evidence="4 12" id="KW-0227">DNA damage</keyword>
<keyword evidence="5 12" id="KW-0378">Hydrolase</keyword>
<evidence type="ECO:0000256" key="6">
    <source>
        <dbReference type="ARBA" id="ARBA00022813"/>
    </source>
</evidence>
<dbReference type="RefSeq" id="WP_007185159.1">
    <property type="nucleotide sequence ID" value="NZ_AKGD01000001.1"/>
</dbReference>
<dbReference type="EMBL" id="AKGD01000001">
    <property type="protein sequence ID" value="EIT72079.1"/>
    <property type="molecule type" value="Genomic_DNA"/>
</dbReference>
<comment type="function">
    <text evidence="12">Represses a number of genes involved in the response to DNA damage (SOS response), including recA and lexA. In the presence of single-stranded DNA, RecA interacts with LexA causing an autocatalytic cleavage which disrupts the DNA-binding part of LexA, leading to derepression of the SOS regulon and eventually DNA repair.</text>
</comment>
<protein>
    <recommendedName>
        <fullName evidence="12">LexA repressor</fullName>
        <ecNumber evidence="12">3.4.21.88</ecNumber>
    </recommendedName>
</protein>
<feature type="active site" description="For autocatalytic cleavage activity" evidence="12">
    <location>
        <position position="167"/>
    </location>
</feature>
<keyword evidence="2 12" id="KW-0678">Repressor</keyword>
<comment type="catalytic activity">
    <reaction evidence="12">
        <text>Hydrolysis of Ala-|-Gly bond in repressor LexA.</text>
        <dbReference type="EC" id="3.4.21.88"/>
    </reaction>
</comment>
<dbReference type="OrthoDB" id="9802364at2"/>
<keyword evidence="9 12" id="KW-0804">Transcription</keyword>
<dbReference type="Pfam" id="PF01726">
    <property type="entry name" value="LexA_DNA_bind"/>
    <property type="match status" value="1"/>
</dbReference>
<dbReference type="FunFam" id="1.10.10.10:FF:000009">
    <property type="entry name" value="LexA repressor"/>
    <property type="match status" value="1"/>
</dbReference>
<evidence type="ECO:0000313" key="17">
    <source>
        <dbReference type="Proteomes" id="UP000003704"/>
    </source>
</evidence>
<evidence type="ECO:0000313" key="16">
    <source>
        <dbReference type="EMBL" id="EIT72079.1"/>
    </source>
</evidence>
<reference evidence="16 17" key="1">
    <citation type="journal article" date="2012" name="J. Bacteriol.">
        <title>Genome Sequence of n-Alkane-Degrading Hydrocarboniphaga effusa Strain AP103T (ATCC BAA-332T).</title>
        <authorList>
            <person name="Chang H.K."/>
            <person name="Zylstra G.J."/>
            <person name="Chae J.C."/>
        </authorList>
    </citation>
    <scope>NUCLEOTIDE SEQUENCE [LARGE SCALE GENOMIC DNA]</scope>
    <source>
        <strain evidence="16 17">AP103</strain>
    </source>
</reference>
<dbReference type="InterPro" id="IPR036286">
    <property type="entry name" value="LexA/Signal_pep-like_sf"/>
</dbReference>
<dbReference type="SUPFAM" id="SSF51306">
    <property type="entry name" value="LexA/Signal peptidase"/>
    <property type="match status" value="1"/>
</dbReference>
<evidence type="ECO:0000256" key="8">
    <source>
        <dbReference type="ARBA" id="ARBA00023125"/>
    </source>
</evidence>
<dbReference type="InterPro" id="IPR036390">
    <property type="entry name" value="WH_DNA-bd_sf"/>
</dbReference>
<dbReference type="InterPro" id="IPR006199">
    <property type="entry name" value="LexA_DNA-bd_dom"/>
</dbReference>
<sequence>MEALTERQAQILEFLQRHIESQGRPPTQAELALAFGFKGRTAARDQLLQLARKGYIEFNEGTARGLRVLRSPLSALPANRVPIVGRIAAGSPVLSDENVEDFLTIDPDMFRPRADYFRRVQGESMVSANIFDGDLVGLHATYEAARGQIVAVRIEDPLTGEPTLTLKRLQREREVVVLYSENPDQDSYPPIRLDPRQQLFQVEGLFVGLIRARTH</sequence>
<dbReference type="GO" id="GO:0003677">
    <property type="term" value="F:DNA binding"/>
    <property type="evidence" value="ECO:0007669"/>
    <property type="project" value="UniProtKB-UniRule"/>
</dbReference>
<proteinExistence type="inferred from homology"/>
<feature type="DNA-binding region" description="H-T-H motif" evidence="12">
    <location>
        <begin position="28"/>
        <end position="48"/>
    </location>
</feature>
<dbReference type="GO" id="GO:0006281">
    <property type="term" value="P:DNA repair"/>
    <property type="evidence" value="ECO:0007669"/>
    <property type="project" value="UniProtKB-UniRule"/>
</dbReference>
<dbReference type="SUPFAM" id="SSF46785">
    <property type="entry name" value="Winged helix' DNA-binding domain"/>
    <property type="match status" value="1"/>
</dbReference>
<evidence type="ECO:0000256" key="11">
    <source>
        <dbReference type="ARBA" id="ARBA00023236"/>
    </source>
</evidence>
<keyword evidence="10 12" id="KW-0234">DNA repair</keyword>
<dbReference type="InterPro" id="IPR006200">
    <property type="entry name" value="LexA"/>
</dbReference>
<keyword evidence="8 12" id="KW-0238">DNA-binding</keyword>
<evidence type="ECO:0000256" key="13">
    <source>
        <dbReference type="RuleBase" id="RU003991"/>
    </source>
</evidence>
<dbReference type="GO" id="GO:0045892">
    <property type="term" value="P:negative regulation of DNA-templated transcription"/>
    <property type="evidence" value="ECO:0007669"/>
    <property type="project" value="UniProtKB-UniRule"/>
</dbReference>
<organism evidence="16 17">
    <name type="scientific">Hydrocarboniphaga effusa AP103</name>
    <dbReference type="NCBI Taxonomy" id="1172194"/>
    <lineage>
        <taxon>Bacteria</taxon>
        <taxon>Pseudomonadati</taxon>
        <taxon>Pseudomonadota</taxon>
        <taxon>Gammaproteobacteria</taxon>
        <taxon>Nevskiales</taxon>
        <taxon>Nevskiaceae</taxon>
        <taxon>Hydrocarboniphaga</taxon>
    </lineage>
</organism>
<comment type="subunit">
    <text evidence="12">Homodimer.</text>
</comment>
<dbReference type="Proteomes" id="UP000003704">
    <property type="component" value="Unassembled WGS sequence"/>
</dbReference>
<feature type="site" description="Cleavage; by autolysis" evidence="12">
    <location>
        <begin position="89"/>
        <end position="90"/>
    </location>
</feature>
<keyword evidence="11 12" id="KW-0742">SOS response</keyword>
<dbReference type="InterPro" id="IPR039418">
    <property type="entry name" value="LexA-like"/>
</dbReference>
<evidence type="ECO:0000256" key="12">
    <source>
        <dbReference type="HAMAP-Rule" id="MF_00015"/>
    </source>
</evidence>
<dbReference type="AlphaFoldDB" id="I7ZJI2"/>
<comment type="caution">
    <text evidence="16">The sequence shown here is derived from an EMBL/GenBank/DDBJ whole genome shotgun (WGS) entry which is preliminary data.</text>
</comment>
<dbReference type="PANTHER" id="PTHR33516:SF2">
    <property type="entry name" value="LEXA REPRESSOR-RELATED"/>
    <property type="match status" value="1"/>
</dbReference>
<keyword evidence="7 12" id="KW-0805">Transcription regulation</keyword>
<dbReference type="PRINTS" id="PR00726">
    <property type="entry name" value="LEXASERPTASE"/>
</dbReference>
<evidence type="ECO:0000256" key="3">
    <source>
        <dbReference type="ARBA" id="ARBA00022705"/>
    </source>
</evidence>
<dbReference type="EC" id="3.4.21.88" evidence="12"/>
<feature type="active site" description="For autocatalytic cleavage activity" evidence="12">
    <location>
        <position position="124"/>
    </location>
</feature>
<evidence type="ECO:0000256" key="9">
    <source>
        <dbReference type="ARBA" id="ARBA00023163"/>
    </source>
</evidence>
<dbReference type="Gene3D" id="1.10.10.10">
    <property type="entry name" value="Winged helix-like DNA-binding domain superfamily/Winged helix DNA-binding domain"/>
    <property type="match status" value="1"/>
</dbReference>
<dbReference type="STRING" id="1172194.WQQ_22160"/>
<dbReference type="GO" id="GO:0009432">
    <property type="term" value="P:SOS response"/>
    <property type="evidence" value="ECO:0007669"/>
    <property type="project" value="UniProtKB-UniRule"/>
</dbReference>
<feature type="domain" description="LexA repressor DNA-binding" evidence="15">
    <location>
        <begin position="1"/>
        <end position="65"/>
    </location>
</feature>
<dbReference type="CDD" id="cd06529">
    <property type="entry name" value="S24_LexA-like"/>
    <property type="match status" value="1"/>
</dbReference>
<dbReference type="NCBIfam" id="TIGR00498">
    <property type="entry name" value="lexA"/>
    <property type="match status" value="1"/>
</dbReference>
<dbReference type="InterPro" id="IPR050077">
    <property type="entry name" value="LexA_repressor"/>
</dbReference>
<evidence type="ECO:0000256" key="1">
    <source>
        <dbReference type="ARBA" id="ARBA00007484"/>
    </source>
</evidence>
<keyword evidence="3 12" id="KW-0235">DNA replication</keyword>
<evidence type="ECO:0000259" key="15">
    <source>
        <dbReference type="Pfam" id="PF01726"/>
    </source>
</evidence>
<dbReference type="PATRIC" id="fig|1172194.4.peg.2140"/>
<dbReference type="GO" id="GO:0004252">
    <property type="term" value="F:serine-type endopeptidase activity"/>
    <property type="evidence" value="ECO:0007669"/>
    <property type="project" value="UniProtKB-UniRule"/>
</dbReference>
<dbReference type="GO" id="GO:0006508">
    <property type="term" value="P:proteolysis"/>
    <property type="evidence" value="ECO:0007669"/>
    <property type="project" value="InterPro"/>
</dbReference>
<feature type="domain" description="Peptidase S24/S26A/S26B/S26C" evidence="14">
    <location>
        <begin position="82"/>
        <end position="204"/>
    </location>
</feature>
<dbReference type="Gene3D" id="2.10.109.10">
    <property type="entry name" value="Umud Fragment, subunit A"/>
    <property type="match status" value="1"/>
</dbReference>
<evidence type="ECO:0000256" key="5">
    <source>
        <dbReference type="ARBA" id="ARBA00022801"/>
    </source>
</evidence>
<dbReference type="MEROPS" id="S24.001"/>
<name>I7ZJI2_9GAMM</name>
<dbReference type="InterPro" id="IPR036388">
    <property type="entry name" value="WH-like_DNA-bd_sf"/>
</dbReference>